<comment type="similarity">
    <text evidence="2">Belongs to the FYV10 family.</text>
</comment>
<evidence type="ECO:0000256" key="7">
    <source>
        <dbReference type="PROSITE-ProRule" id="PRU01215"/>
    </source>
</evidence>
<accession>A0A0W4ZTH7</accession>
<dbReference type="InterPro" id="IPR044063">
    <property type="entry name" value="ZF_RING_GID"/>
</dbReference>
<keyword evidence="6" id="KW-0862">Zinc</keyword>
<dbReference type="PANTHER" id="PTHR12170">
    <property type="entry name" value="MACROPHAGE ERYTHROBLAST ATTACHER-RELATED"/>
    <property type="match status" value="1"/>
</dbReference>
<name>A0A0W4ZTH7_PNEJ7</name>
<dbReference type="PROSITE" id="PS51867">
    <property type="entry name" value="ZF_RING_GID"/>
    <property type="match status" value="1"/>
</dbReference>
<dbReference type="GO" id="GO:0008270">
    <property type="term" value="F:zinc ion binding"/>
    <property type="evidence" value="ECO:0007669"/>
    <property type="project" value="UniProtKB-KW"/>
</dbReference>
<feature type="domain" description="RING-Gid-type" evidence="9">
    <location>
        <begin position="318"/>
        <end position="390"/>
    </location>
</feature>
<dbReference type="InterPro" id="IPR006594">
    <property type="entry name" value="LisH"/>
</dbReference>
<dbReference type="SMART" id="SM00668">
    <property type="entry name" value="CTLH"/>
    <property type="match status" value="1"/>
</dbReference>
<dbReference type="SMART" id="SM00757">
    <property type="entry name" value="CRA"/>
    <property type="match status" value="1"/>
</dbReference>
<dbReference type="InterPro" id="IPR045098">
    <property type="entry name" value="Fyv10_fam"/>
</dbReference>
<dbReference type="Pfam" id="PF10607">
    <property type="entry name" value="CTLH"/>
    <property type="match status" value="1"/>
</dbReference>
<evidence type="ECO:0000259" key="9">
    <source>
        <dbReference type="PROSITE" id="PS51867"/>
    </source>
</evidence>
<evidence type="ECO:0000256" key="6">
    <source>
        <dbReference type="ARBA" id="ARBA00022833"/>
    </source>
</evidence>
<dbReference type="EMBL" id="LFWA01000004">
    <property type="protein sequence ID" value="KTW31691.1"/>
    <property type="molecule type" value="Genomic_DNA"/>
</dbReference>
<comment type="caution">
    <text evidence="10">The sequence shown here is derived from an EMBL/GenBank/DDBJ whole genome shotgun (WGS) entry which is preliminary data.</text>
</comment>
<keyword evidence="5 7" id="KW-0863">Zinc-finger</keyword>
<dbReference type="PROSITE" id="PS50896">
    <property type="entry name" value="LISH"/>
    <property type="match status" value="1"/>
</dbReference>
<organism evidence="10 11">
    <name type="scientific">Pneumocystis jirovecii (strain RU7)</name>
    <name type="common">Human pneumocystis pneumonia agent</name>
    <dbReference type="NCBI Taxonomy" id="1408657"/>
    <lineage>
        <taxon>Eukaryota</taxon>
        <taxon>Fungi</taxon>
        <taxon>Dikarya</taxon>
        <taxon>Ascomycota</taxon>
        <taxon>Taphrinomycotina</taxon>
        <taxon>Pneumocystomycetes</taxon>
        <taxon>Pneumocystaceae</taxon>
        <taxon>Pneumocystis</taxon>
    </lineage>
</organism>
<dbReference type="STRING" id="1408657.A0A0W4ZTH7"/>
<dbReference type="PROSITE" id="PS50897">
    <property type="entry name" value="CTLH"/>
    <property type="match status" value="1"/>
</dbReference>
<evidence type="ECO:0000256" key="2">
    <source>
        <dbReference type="ARBA" id="ARBA00010615"/>
    </source>
</evidence>
<dbReference type="InterPro" id="IPR006595">
    <property type="entry name" value="CTLH_C"/>
</dbReference>
<dbReference type="GO" id="GO:0043161">
    <property type="term" value="P:proteasome-mediated ubiquitin-dependent protein catabolic process"/>
    <property type="evidence" value="ECO:0007669"/>
    <property type="project" value="InterPro"/>
</dbReference>
<keyword evidence="3" id="KW-0963">Cytoplasm</keyword>
<gene>
    <name evidence="10" type="ORF">T551_00952</name>
</gene>
<dbReference type="Proteomes" id="UP000053447">
    <property type="component" value="Unassembled WGS sequence"/>
</dbReference>
<feature type="domain" description="CTLH" evidence="8">
    <location>
        <begin position="162"/>
        <end position="214"/>
    </location>
</feature>
<dbReference type="GeneID" id="28939471"/>
<evidence type="ECO:0000256" key="1">
    <source>
        <dbReference type="ARBA" id="ARBA00004496"/>
    </source>
</evidence>
<dbReference type="GO" id="GO:0034657">
    <property type="term" value="C:GID complex"/>
    <property type="evidence" value="ECO:0007669"/>
    <property type="project" value="TreeGrafter"/>
</dbReference>
<keyword evidence="11" id="KW-1185">Reference proteome</keyword>
<dbReference type="InterPro" id="IPR024964">
    <property type="entry name" value="CTLH/CRA"/>
</dbReference>
<dbReference type="VEuPathDB" id="FungiDB:T551_00952"/>
<protein>
    <recommendedName>
        <fullName evidence="12">Protein FYV10</fullName>
    </recommendedName>
</protein>
<dbReference type="PANTHER" id="PTHR12170:SF2">
    <property type="entry name" value="E3 UBIQUITIN-PROTEIN TRANSFERASE MAEA"/>
    <property type="match status" value="1"/>
</dbReference>
<reference evidence="11" key="1">
    <citation type="journal article" date="2016" name="Nat. Commun.">
        <title>Genome analysis of three Pneumocystis species reveals adaptation mechanisms to life exclusively in mammalian hosts.</title>
        <authorList>
            <person name="Ma L."/>
            <person name="Chen Z."/>
            <person name="Huang D.W."/>
            <person name="Kutty G."/>
            <person name="Ishihara M."/>
            <person name="Wang H."/>
            <person name="Abouelleil A."/>
            <person name="Bishop L."/>
            <person name="Davey E."/>
            <person name="Deng R."/>
            <person name="Deng X."/>
            <person name="Fan L."/>
            <person name="Fantoni G."/>
            <person name="Fitzgerald M."/>
            <person name="Gogineni E."/>
            <person name="Goldberg J.M."/>
            <person name="Handley G."/>
            <person name="Hu X."/>
            <person name="Huber C."/>
            <person name="Jiao X."/>
            <person name="Jones K."/>
            <person name="Levin J.Z."/>
            <person name="Liu Y."/>
            <person name="Macdonald P."/>
            <person name="Melnikov A."/>
            <person name="Raley C."/>
            <person name="Sassi M."/>
            <person name="Sherman B.T."/>
            <person name="Song X."/>
            <person name="Sykes S."/>
            <person name="Tran B."/>
            <person name="Walsh L."/>
            <person name="Xia Y."/>
            <person name="Yang J."/>
            <person name="Young S."/>
            <person name="Zeng Q."/>
            <person name="Zheng X."/>
            <person name="Stephens R."/>
            <person name="Nusbaum C."/>
            <person name="Birren B.W."/>
            <person name="Azadi P."/>
            <person name="Lempicki R.A."/>
            <person name="Cuomo C.A."/>
            <person name="Kovacs J.A."/>
        </authorList>
    </citation>
    <scope>NUCLEOTIDE SEQUENCE [LARGE SCALE GENOMIC DNA]</scope>
    <source>
        <strain evidence="11">RU7</strain>
    </source>
</reference>
<evidence type="ECO:0000313" key="10">
    <source>
        <dbReference type="EMBL" id="KTW31691.1"/>
    </source>
</evidence>
<dbReference type="InterPro" id="IPR013144">
    <property type="entry name" value="CRA_dom"/>
</dbReference>
<dbReference type="eggNOG" id="KOG0396">
    <property type="taxonomic scope" value="Eukaryota"/>
</dbReference>
<evidence type="ECO:0000313" key="11">
    <source>
        <dbReference type="Proteomes" id="UP000053447"/>
    </source>
</evidence>
<sequence>MAKTKINLENHLILEQSMIRLPYELLRMNFKVSQKYIEKNSNYFLSAIEKLDFSTREETEASIEQLNIILVKIQELKEKLFLLNQEDIQYFRHLKARIAHLKELCSIENIEDDAYDRWSQVRLNRLLIDYMLRKGMSKTAKQLAQEKNIEGLVDIDLFVRCREIEEALKNKNTAKCLAWCSENRAFLRKNKINLEFELKLQEYIELVKKRELFQAIQYSRKYLTFYSEAHIEEFRRAMALLIFPPDTEYEPYKKLYSPDRWMLLADLFVLTHHNLYNLPVLPLLYITLSAGLSALKTPSCCSFESQKVNTTLFHSTLCPICSPELNSIASLVPYAHAVRSSLIDSLTGEKIKSDNELIALPNGHVYNQKSLYEKNEKFGISKDIIWDPATTEKFSREKIRKVFIM</sequence>
<feature type="zinc finger region" description="RING-Gid-type" evidence="7">
    <location>
        <begin position="318"/>
        <end position="390"/>
    </location>
</feature>
<dbReference type="RefSeq" id="XP_018230383.1">
    <property type="nucleotide sequence ID" value="XM_018373216.1"/>
</dbReference>
<dbReference type="GO" id="GO:0005634">
    <property type="term" value="C:nucleus"/>
    <property type="evidence" value="ECO:0007669"/>
    <property type="project" value="TreeGrafter"/>
</dbReference>
<dbReference type="OrthoDB" id="1933455at2759"/>
<dbReference type="GO" id="GO:0005737">
    <property type="term" value="C:cytoplasm"/>
    <property type="evidence" value="ECO:0007669"/>
    <property type="project" value="UniProtKB-SubCell"/>
</dbReference>
<evidence type="ECO:0008006" key="12">
    <source>
        <dbReference type="Google" id="ProtNLM"/>
    </source>
</evidence>
<evidence type="ECO:0000256" key="3">
    <source>
        <dbReference type="ARBA" id="ARBA00022490"/>
    </source>
</evidence>
<keyword evidence="4" id="KW-0479">Metal-binding</keyword>
<proteinExistence type="inferred from homology"/>
<evidence type="ECO:0000259" key="8">
    <source>
        <dbReference type="PROSITE" id="PS50897"/>
    </source>
</evidence>
<evidence type="ECO:0000256" key="4">
    <source>
        <dbReference type="ARBA" id="ARBA00022723"/>
    </source>
</evidence>
<dbReference type="CDD" id="cd16659">
    <property type="entry name" value="RING-Ubox_Emp"/>
    <property type="match status" value="1"/>
</dbReference>
<dbReference type="AlphaFoldDB" id="A0A0W4ZTH7"/>
<evidence type="ECO:0000256" key="5">
    <source>
        <dbReference type="ARBA" id="ARBA00022771"/>
    </source>
</evidence>
<dbReference type="GO" id="GO:0061630">
    <property type="term" value="F:ubiquitin protein ligase activity"/>
    <property type="evidence" value="ECO:0007669"/>
    <property type="project" value="InterPro"/>
</dbReference>
<comment type="subcellular location">
    <subcellularLocation>
        <location evidence="1">Cytoplasm</location>
    </subcellularLocation>
</comment>